<evidence type="ECO:0000256" key="5">
    <source>
        <dbReference type="ARBA" id="ARBA00023125"/>
    </source>
</evidence>
<evidence type="ECO:0000256" key="9">
    <source>
        <dbReference type="HAMAP-Rule" id="MF_00105"/>
    </source>
</evidence>
<dbReference type="NCBIfam" id="TIGR01462">
    <property type="entry name" value="greA"/>
    <property type="match status" value="1"/>
</dbReference>
<keyword evidence="4" id="KW-0175">Coiled coil</keyword>
<dbReference type="Proteomes" id="UP000823990">
    <property type="component" value="Unassembled WGS sequence"/>
</dbReference>
<keyword evidence="13" id="KW-0251">Elongation factor</keyword>
<dbReference type="NCBIfam" id="NF001263">
    <property type="entry name" value="PRK00226.1-4"/>
    <property type="match status" value="1"/>
</dbReference>
<proteinExistence type="inferred from homology"/>
<comment type="function">
    <text evidence="7 9 10">Necessary for efficient RNA polymerase transcription elongation past template-encoded arresting sites. The arresting sites in DNA have the property of trapping a certain fraction of elongating RNA polymerases that pass through, resulting in locked ternary complexes. Cleavage of the nascent transcript by cleavage factors such as GreA or GreB allows the resumption of elongation from the new 3'terminus. GreA releases sequences of 2 to 3 nucleotides.</text>
</comment>
<dbReference type="Gene3D" id="1.10.287.180">
    <property type="entry name" value="Transcription elongation factor, GreA/GreB, N-terminal domain"/>
    <property type="match status" value="1"/>
</dbReference>
<evidence type="ECO:0000256" key="1">
    <source>
        <dbReference type="ARBA" id="ARBA00008213"/>
    </source>
</evidence>
<dbReference type="SUPFAM" id="SSF46557">
    <property type="entry name" value="GreA transcript cleavage protein, N-terminal domain"/>
    <property type="match status" value="1"/>
</dbReference>
<dbReference type="Pfam" id="PF01272">
    <property type="entry name" value="GreA_GreB"/>
    <property type="match status" value="1"/>
</dbReference>
<keyword evidence="3 9" id="KW-0805">Transcription regulation</keyword>
<dbReference type="InterPro" id="IPR018151">
    <property type="entry name" value="TF_GreA/GreB_CS"/>
</dbReference>
<dbReference type="PROSITE" id="PS00830">
    <property type="entry name" value="GREAB_2"/>
    <property type="match status" value="1"/>
</dbReference>
<reference evidence="13" key="1">
    <citation type="journal article" date="2021" name="PeerJ">
        <title>Extensive microbial diversity within the chicken gut microbiome revealed by metagenomics and culture.</title>
        <authorList>
            <person name="Gilroy R."/>
            <person name="Ravi A."/>
            <person name="Getino M."/>
            <person name="Pursley I."/>
            <person name="Horton D.L."/>
            <person name="Alikhan N.F."/>
            <person name="Baker D."/>
            <person name="Gharbi K."/>
            <person name="Hall N."/>
            <person name="Watson M."/>
            <person name="Adriaenssens E.M."/>
            <person name="Foster-Nyarko E."/>
            <person name="Jarju S."/>
            <person name="Secka A."/>
            <person name="Antonio M."/>
            <person name="Oren A."/>
            <person name="Chaudhuri R.R."/>
            <person name="La Ragione R."/>
            <person name="Hildebrand F."/>
            <person name="Pallen M.J."/>
        </authorList>
    </citation>
    <scope>NUCLEOTIDE SEQUENCE</scope>
    <source>
        <strain evidence="13">12435</strain>
    </source>
</reference>
<evidence type="ECO:0000256" key="8">
    <source>
        <dbReference type="ARBA" id="ARBA00030776"/>
    </source>
</evidence>
<dbReference type="PANTHER" id="PTHR30437:SF4">
    <property type="entry name" value="TRANSCRIPTION ELONGATION FACTOR GREA"/>
    <property type="match status" value="1"/>
</dbReference>
<evidence type="ECO:0000259" key="12">
    <source>
        <dbReference type="Pfam" id="PF03449"/>
    </source>
</evidence>
<dbReference type="EMBL" id="DXHS01000015">
    <property type="protein sequence ID" value="HIW01893.1"/>
    <property type="molecule type" value="Genomic_DNA"/>
</dbReference>
<gene>
    <name evidence="9 13" type="primary">greA</name>
    <name evidence="13" type="ORF">H9892_00915</name>
</gene>
<evidence type="ECO:0000256" key="3">
    <source>
        <dbReference type="ARBA" id="ARBA00023015"/>
    </source>
</evidence>
<dbReference type="Gene3D" id="3.10.50.30">
    <property type="entry name" value="Transcription elongation factor, GreA/GreB, C-terminal domain"/>
    <property type="match status" value="1"/>
</dbReference>
<evidence type="ECO:0000256" key="7">
    <source>
        <dbReference type="ARBA" id="ARBA00024916"/>
    </source>
</evidence>
<dbReference type="GO" id="GO:0003746">
    <property type="term" value="F:translation elongation factor activity"/>
    <property type="evidence" value="ECO:0007669"/>
    <property type="project" value="UniProtKB-KW"/>
</dbReference>
<evidence type="ECO:0000259" key="11">
    <source>
        <dbReference type="Pfam" id="PF01272"/>
    </source>
</evidence>
<evidence type="ECO:0000256" key="4">
    <source>
        <dbReference type="ARBA" id="ARBA00023054"/>
    </source>
</evidence>
<organism evidence="13 14">
    <name type="scientific">Candidatus Protoclostridium stercorigallinarum</name>
    <dbReference type="NCBI Taxonomy" id="2838741"/>
    <lineage>
        <taxon>Bacteria</taxon>
        <taxon>Bacillati</taxon>
        <taxon>Bacillota</taxon>
        <taxon>Clostridia</taxon>
        <taxon>Candidatus Protoclostridium</taxon>
    </lineage>
</organism>
<sequence length="157" mass="17545">MAEKVLLTAESKAELEKRLEDLKGRGRAEMAAKIEEARSFGDLSENAEYDLARDEQAKMEREISDLETMLHNAVVIENVRTDSVGVGSTVSFAMDDKEYLEYQIVGSQDSDPVNKKISNDSPIGKALLSHKAGDEFRAEIKVGNHVTRRHFKIIAIH</sequence>
<dbReference type="InterPro" id="IPR028624">
    <property type="entry name" value="Tscrpt_elong_fac_GreA/B"/>
</dbReference>
<evidence type="ECO:0000256" key="6">
    <source>
        <dbReference type="ARBA" id="ARBA00023163"/>
    </source>
</evidence>
<evidence type="ECO:0000313" key="14">
    <source>
        <dbReference type="Proteomes" id="UP000823990"/>
    </source>
</evidence>
<keyword evidence="6 9" id="KW-0804">Transcription</keyword>
<dbReference type="InterPro" id="IPR036953">
    <property type="entry name" value="GreA/GreB_C_sf"/>
</dbReference>
<feature type="domain" description="Transcription elongation factor GreA/GreB C-terminal" evidence="11">
    <location>
        <begin position="81"/>
        <end position="156"/>
    </location>
</feature>
<protein>
    <recommendedName>
        <fullName evidence="2 9">Transcription elongation factor GreA</fullName>
    </recommendedName>
    <alternativeName>
        <fullName evidence="8 9">Transcript cleavage factor GreA</fullName>
    </alternativeName>
</protein>
<dbReference type="FunFam" id="1.10.287.180:FF:000001">
    <property type="entry name" value="Transcription elongation factor GreA"/>
    <property type="match status" value="1"/>
</dbReference>
<dbReference type="Pfam" id="PF03449">
    <property type="entry name" value="GreA_GreB_N"/>
    <property type="match status" value="1"/>
</dbReference>
<evidence type="ECO:0000313" key="13">
    <source>
        <dbReference type="EMBL" id="HIW01893.1"/>
    </source>
</evidence>
<keyword evidence="5 9" id="KW-0238">DNA-binding</keyword>
<dbReference type="HAMAP" id="MF_00105">
    <property type="entry name" value="GreA_GreB"/>
    <property type="match status" value="1"/>
</dbReference>
<keyword evidence="13" id="KW-0648">Protein biosynthesis</keyword>
<comment type="caution">
    <text evidence="13">The sequence shown here is derived from an EMBL/GenBank/DDBJ whole genome shotgun (WGS) entry which is preliminary data.</text>
</comment>
<evidence type="ECO:0000256" key="10">
    <source>
        <dbReference type="RuleBase" id="RU000556"/>
    </source>
</evidence>
<dbReference type="GO" id="GO:0070063">
    <property type="term" value="F:RNA polymerase binding"/>
    <property type="evidence" value="ECO:0007669"/>
    <property type="project" value="InterPro"/>
</dbReference>
<dbReference type="SUPFAM" id="SSF54534">
    <property type="entry name" value="FKBP-like"/>
    <property type="match status" value="1"/>
</dbReference>
<dbReference type="PIRSF" id="PIRSF006092">
    <property type="entry name" value="GreA_GreB"/>
    <property type="match status" value="1"/>
</dbReference>
<dbReference type="GO" id="GO:0003677">
    <property type="term" value="F:DNA binding"/>
    <property type="evidence" value="ECO:0007669"/>
    <property type="project" value="UniProtKB-UniRule"/>
</dbReference>
<feature type="domain" description="Transcription elongation factor GreA/GreB N-terminal" evidence="12">
    <location>
        <begin position="6"/>
        <end position="75"/>
    </location>
</feature>
<dbReference type="InterPro" id="IPR001437">
    <property type="entry name" value="Tscrpt_elong_fac_GreA/B_C"/>
</dbReference>
<evidence type="ECO:0000256" key="2">
    <source>
        <dbReference type="ARBA" id="ARBA00013729"/>
    </source>
</evidence>
<dbReference type="InterPro" id="IPR023459">
    <property type="entry name" value="Tscrpt_elong_fac_GreA/B_fam"/>
</dbReference>
<dbReference type="GO" id="GO:0006354">
    <property type="term" value="P:DNA-templated transcription elongation"/>
    <property type="evidence" value="ECO:0007669"/>
    <property type="project" value="TreeGrafter"/>
</dbReference>
<accession>A0A9D1TQM9</accession>
<comment type="similarity">
    <text evidence="1 9 10">Belongs to the GreA/GreB family.</text>
</comment>
<dbReference type="PANTHER" id="PTHR30437">
    <property type="entry name" value="TRANSCRIPTION ELONGATION FACTOR GREA"/>
    <property type="match status" value="1"/>
</dbReference>
<name>A0A9D1TQM9_9FIRM</name>
<dbReference type="InterPro" id="IPR006359">
    <property type="entry name" value="Tscrpt_elong_fac_GreA"/>
</dbReference>
<reference evidence="13" key="2">
    <citation type="submission" date="2021-04" db="EMBL/GenBank/DDBJ databases">
        <authorList>
            <person name="Gilroy R."/>
        </authorList>
    </citation>
    <scope>NUCLEOTIDE SEQUENCE</scope>
    <source>
        <strain evidence="13">12435</strain>
    </source>
</reference>
<dbReference type="GO" id="GO:0032784">
    <property type="term" value="P:regulation of DNA-templated transcription elongation"/>
    <property type="evidence" value="ECO:0007669"/>
    <property type="project" value="UniProtKB-UniRule"/>
</dbReference>
<dbReference type="AlphaFoldDB" id="A0A9D1TQM9"/>
<dbReference type="InterPro" id="IPR022691">
    <property type="entry name" value="Tscrpt_elong_fac_GreA/B_N"/>
</dbReference>
<dbReference type="InterPro" id="IPR036805">
    <property type="entry name" value="Tscrpt_elong_fac_GreA/B_N_sf"/>
</dbReference>